<dbReference type="InterPro" id="IPR044846">
    <property type="entry name" value="GH10"/>
</dbReference>
<dbReference type="SUPFAM" id="SSF51445">
    <property type="entry name" value="(Trans)glycosidases"/>
    <property type="match status" value="1"/>
</dbReference>
<name>W0FLH6_9BACT</name>
<keyword evidence="2 6" id="KW-0119">Carbohydrate metabolism</keyword>
<dbReference type="EMBL" id="KC246776">
    <property type="protein sequence ID" value="AHF23825.1"/>
    <property type="molecule type" value="Genomic_DNA"/>
</dbReference>
<evidence type="ECO:0000256" key="4">
    <source>
        <dbReference type="ARBA" id="ARBA00023326"/>
    </source>
</evidence>
<evidence type="ECO:0000256" key="3">
    <source>
        <dbReference type="ARBA" id="ARBA00023295"/>
    </source>
</evidence>
<dbReference type="InterPro" id="IPR017853">
    <property type="entry name" value="GH"/>
</dbReference>
<keyword evidence="3 6" id="KW-0326">Glycosidase</keyword>
<comment type="similarity">
    <text evidence="6">Belongs to the glycosyl hydrolase 10 (cellulase F) family.</text>
</comment>
<dbReference type="Gene3D" id="3.20.20.80">
    <property type="entry name" value="Glycosidases"/>
    <property type="match status" value="1"/>
</dbReference>
<organism evidence="8">
    <name type="scientific">uncultured bacterium Contig1767</name>
    <dbReference type="NCBI Taxonomy" id="1393509"/>
    <lineage>
        <taxon>Bacteria</taxon>
        <taxon>environmental samples</taxon>
    </lineage>
</organism>
<dbReference type="InterPro" id="IPR001000">
    <property type="entry name" value="GH10_dom"/>
</dbReference>
<dbReference type="Pfam" id="PF00331">
    <property type="entry name" value="Glyco_hydro_10"/>
    <property type="match status" value="1"/>
</dbReference>
<evidence type="ECO:0000256" key="2">
    <source>
        <dbReference type="ARBA" id="ARBA00023277"/>
    </source>
</evidence>
<evidence type="ECO:0000313" key="8">
    <source>
        <dbReference type="EMBL" id="AHF23825.1"/>
    </source>
</evidence>
<evidence type="ECO:0000259" key="7">
    <source>
        <dbReference type="PROSITE" id="PS51760"/>
    </source>
</evidence>
<evidence type="ECO:0000256" key="6">
    <source>
        <dbReference type="RuleBase" id="RU361174"/>
    </source>
</evidence>
<accession>W0FLH6</accession>
<keyword evidence="8" id="KW-0858">Xylan degradation</keyword>
<dbReference type="PROSITE" id="PS00591">
    <property type="entry name" value="GH10_1"/>
    <property type="match status" value="1"/>
</dbReference>
<sequence>MISATQAPSLCKAYEPYFRVGAALSSWLVKDPELVEIVCRHFNSITADNQMKPDSVLNLEGTLAQGDPCHAATDFTRVDALLSFARDHQLSVRYHVLAWHNQTPVWFFKKDWENDREAPFAPKEVILARLENYIRDVMQHVNTCFPGVVYTWDVVNEAIEPDQDGPGLYRTRSPWFTAAGQDFLPAAFRAARRYAAPGQTLCYNDYNAFEPVKRDAILDVLKMLKAENLVDTMGMQGHYLLPHLDIAACETAARAYAALGLKLQVTELDIHCNSDDEAHVAALAEAYRSWFAMIKKLVKEGIPVEAVTFWGVTDADSWLPGFRKEPSYPLLITADRKIKPAFDAVLREAEL</sequence>
<comment type="catalytic activity">
    <reaction evidence="6">
        <text>Endohydrolysis of (1-&gt;4)-beta-D-xylosidic linkages in xylans.</text>
        <dbReference type="EC" id="3.2.1.8"/>
    </reaction>
</comment>
<dbReference type="GO" id="GO:0045493">
    <property type="term" value="P:xylan catabolic process"/>
    <property type="evidence" value="ECO:0007669"/>
    <property type="project" value="UniProtKB-KW"/>
</dbReference>
<dbReference type="PRINTS" id="PR00134">
    <property type="entry name" value="GLHYDRLASE10"/>
</dbReference>
<reference evidence="8" key="1">
    <citation type="journal article" date="2013" name="PLoS ONE">
        <title>Metagenomic insights into the carbohydrate-active enzymes carried by the microorganisms adhering to solid digesta in the rumen of cows.</title>
        <authorList>
            <person name="Wang L."/>
            <person name="Hatem A."/>
            <person name="Catalyurek U.V."/>
            <person name="Morrison M."/>
            <person name="Yu Z."/>
        </authorList>
    </citation>
    <scope>NUCLEOTIDE SEQUENCE</scope>
</reference>
<dbReference type="PANTHER" id="PTHR31490:SF90">
    <property type="entry name" value="ENDO-1,4-BETA-XYLANASE A"/>
    <property type="match status" value="1"/>
</dbReference>
<keyword evidence="4 6" id="KW-0624">Polysaccharide degradation</keyword>
<proteinExistence type="inferred from homology"/>
<dbReference type="PROSITE" id="PS51760">
    <property type="entry name" value="GH10_2"/>
    <property type="match status" value="1"/>
</dbReference>
<feature type="domain" description="GH10" evidence="7">
    <location>
        <begin position="4"/>
        <end position="348"/>
    </location>
</feature>
<protein>
    <recommendedName>
        <fullName evidence="6">Beta-xylanase</fullName>
        <ecNumber evidence="6">3.2.1.8</ecNumber>
    </recommendedName>
</protein>
<keyword evidence="1 6" id="KW-0378">Hydrolase</keyword>
<dbReference type="PANTHER" id="PTHR31490">
    <property type="entry name" value="GLYCOSYL HYDROLASE"/>
    <property type="match status" value="1"/>
</dbReference>
<dbReference type="AlphaFoldDB" id="W0FLH6"/>
<feature type="active site" description="Nucleophile" evidence="5">
    <location>
        <position position="267"/>
    </location>
</feature>
<dbReference type="InterPro" id="IPR031158">
    <property type="entry name" value="GH10_AS"/>
</dbReference>
<dbReference type="EC" id="3.2.1.8" evidence="6"/>
<evidence type="ECO:0000256" key="5">
    <source>
        <dbReference type="PROSITE-ProRule" id="PRU10061"/>
    </source>
</evidence>
<evidence type="ECO:0000256" key="1">
    <source>
        <dbReference type="ARBA" id="ARBA00022801"/>
    </source>
</evidence>
<dbReference type="GO" id="GO:0031176">
    <property type="term" value="F:endo-1,4-beta-xylanase activity"/>
    <property type="evidence" value="ECO:0007669"/>
    <property type="project" value="UniProtKB-EC"/>
</dbReference>
<dbReference type="SMART" id="SM00633">
    <property type="entry name" value="Glyco_10"/>
    <property type="match status" value="1"/>
</dbReference>